<dbReference type="PANTHER" id="PTHR42711">
    <property type="entry name" value="ABC TRANSPORTER ATP-BINDING PROTEIN"/>
    <property type="match status" value="1"/>
</dbReference>
<evidence type="ECO:0000313" key="11">
    <source>
        <dbReference type="Proteomes" id="UP000681290"/>
    </source>
</evidence>
<name>A0ABQ4MUX6_9BACL</name>
<keyword evidence="2" id="KW-0813">Transport</keyword>
<dbReference type="InterPro" id="IPR027417">
    <property type="entry name" value="P-loop_NTPase"/>
</dbReference>
<dbReference type="SMART" id="SM00382">
    <property type="entry name" value="AAA"/>
    <property type="match status" value="1"/>
</dbReference>
<dbReference type="PANTHER" id="PTHR42711:SF19">
    <property type="entry name" value="DOXORUBICIN RESISTANCE ATP-BINDING PROTEIN DRRA"/>
    <property type="match status" value="1"/>
</dbReference>
<dbReference type="NCBIfam" id="TIGR01188">
    <property type="entry name" value="drrA"/>
    <property type="match status" value="1"/>
</dbReference>
<comment type="similarity">
    <text evidence="8">Belongs to the ABC transporter superfamily. Drug exporter-1 (DrugE1) (TC 3.A.1.105) family.</text>
</comment>
<evidence type="ECO:0000259" key="9">
    <source>
        <dbReference type="PROSITE" id="PS50893"/>
    </source>
</evidence>
<dbReference type="PROSITE" id="PS00211">
    <property type="entry name" value="ABC_TRANSPORTER_1"/>
    <property type="match status" value="1"/>
</dbReference>
<accession>A0ABQ4MUX6</accession>
<feature type="domain" description="ABC transporter" evidence="9">
    <location>
        <begin position="5"/>
        <end position="235"/>
    </location>
</feature>
<evidence type="ECO:0000256" key="3">
    <source>
        <dbReference type="ARBA" id="ARBA00022475"/>
    </source>
</evidence>
<reference evidence="10 11" key="1">
    <citation type="submission" date="2021-03" db="EMBL/GenBank/DDBJ databases">
        <title>Antimicrobial resistance genes in bacteria isolated from Japanese honey, and their potential for conferring macrolide and lincosamide resistance in the American foulbrood pathogen Paenibacillus larvae.</title>
        <authorList>
            <person name="Okamoto M."/>
            <person name="Kumagai M."/>
            <person name="Kanamori H."/>
            <person name="Takamatsu D."/>
        </authorList>
    </citation>
    <scope>NUCLEOTIDE SEQUENCE [LARGE SCALE GENOMIC DNA]</scope>
    <source>
        <strain evidence="10 11">J15TS10</strain>
    </source>
</reference>
<dbReference type="InterPro" id="IPR003439">
    <property type="entry name" value="ABC_transporter-like_ATP-bd"/>
</dbReference>
<evidence type="ECO:0000313" key="10">
    <source>
        <dbReference type="EMBL" id="GIP59704.1"/>
    </source>
</evidence>
<protein>
    <submittedName>
        <fullName evidence="10">Daunorubicin resistance protein DrrA family ABC transporter ATP-binding protein</fullName>
    </submittedName>
</protein>
<keyword evidence="5 10" id="KW-0067">ATP-binding</keyword>
<dbReference type="Proteomes" id="UP000681290">
    <property type="component" value="Unassembled WGS sequence"/>
</dbReference>
<sequence>MAYAIEAHGLRKSFQTHEAVRGVDLAIRQGELFTLLGPNGAGKTTMIHMLTTLLRPDEGTASICGYDVVKDAAVVRRHISVTGQYAALDESLTGWQNLTLFAGLHGYSRKDAHALAAELLGSFKLEDAGSRTVGTYSGGMRRRLDLAAAILPAPQVMFLDEPTTGLDPQSRRELWAAVRHLVKNGTTVLLTTQYLEEADQLADRIGFIAQGKVIAVGTPEQLKASIGGKTLTIRLAEGTDLAGICHLLANEHGLTAHSEEDGLTVKAAVPEAALAHAVIGNLISQGIMIDDFALNEPNLDDVYFALTPDRGNGNEVAT</sequence>
<comment type="caution">
    <text evidence="10">The sequence shown here is derived from an EMBL/GenBank/DDBJ whole genome shotgun (WGS) entry which is preliminary data.</text>
</comment>
<dbReference type="InterPro" id="IPR050763">
    <property type="entry name" value="ABC_transporter_ATP-binding"/>
</dbReference>
<keyword evidence="3" id="KW-1003">Cell membrane</keyword>
<keyword evidence="7" id="KW-0472">Membrane</keyword>
<evidence type="ECO:0000256" key="2">
    <source>
        <dbReference type="ARBA" id="ARBA00022448"/>
    </source>
</evidence>
<dbReference type="GO" id="GO:0005524">
    <property type="term" value="F:ATP binding"/>
    <property type="evidence" value="ECO:0007669"/>
    <property type="project" value="UniProtKB-KW"/>
</dbReference>
<keyword evidence="6" id="KW-1278">Translocase</keyword>
<dbReference type="Pfam" id="PF00005">
    <property type="entry name" value="ABC_tran"/>
    <property type="match status" value="1"/>
</dbReference>
<comment type="subcellular location">
    <subcellularLocation>
        <location evidence="1">Cell membrane</location>
        <topology evidence="1">Peripheral membrane protein</topology>
        <orientation evidence="1">Cytoplasmic side</orientation>
    </subcellularLocation>
</comment>
<evidence type="ECO:0000256" key="7">
    <source>
        <dbReference type="ARBA" id="ARBA00023136"/>
    </source>
</evidence>
<gene>
    <name evidence="10" type="ORF">J15TS10_35180</name>
</gene>
<evidence type="ECO:0000256" key="8">
    <source>
        <dbReference type="ARBA" id="ARBA00049985"/>
    </source>
</evidence>
<evidence type="ECO:0000256" key="4">
    <source>
        <dbReference type="ARBA" id="ARBA00022741"/>
    </source>
</evidence>
<dbReference type="SUPFAM" id="SSF52540">
    <property type="entry name" value="P-loop containing nucleoside triphosphate hydrolases"/>
    <property type="match status" value="1"/>
</dbReference>
<keyword evidence="4" id="KW-0547">Nucleotide-binding</keyword>
<dbReference type="Gene3D" id="3.40.50.300">
    <property type="entry name" value="P-loop containing nucleotide triphosphate hydrolases"/>
    <property type="match status" value="1"/>
</dbReference>
<dbReference type="InterPro" id="IPR005894">
    <property type="entry name" value="DrrA"/>
</dbReference>
<evidence type="ECO:0000256" key="1">
    <source>
        <dbReference type="ARBA" id="ARBA00004413"/>
    </source>
</evidence>
<dbReference type="PROSITE" id="PS50893">
    <property type="entry name" value="ABC_TRANSPORTER_2"/>
    <property type="match status" value="1"/>
</dbReference>
<dbReference type="RefSeq" id="WP_213592751.1">
    <property type="nucleotide sequence ID" value="NZ_BOSM01000006.1"/>
</dbReference>
<organism evidence="10 11">
    <name type="scientific">Paenibacillus woosongensis</name>
    <dbReference type="NCBI Taxonomy" id="307580"/>
    <lineage>
        <taxon>Bacteria</taxon>
        <taxon>Bacillati</taxon>
        <taxon>Bacillota</taxon>
        <taxon>Bacilli</taxon>
        <taxon>Bacillales</taxon>
        <taxon>Paenibacillaceae</taxon>
        <taxon>Paenibacillus</taxon>
    </lineage>
</organism>
<evidence type="ECO:0000256" key="6">
    <source>
        <dbReference type="ARBA" id="ARBA00022967"/>
    </source>
</evidence>
<dbReference type="InterPro" id="IPR003593">
    <property type="entry name" value="AAA+_ATPase"/>
</dbReference>
<evidence type="ECO:0000256" key="5">
    <source>
        <dbReference type="ARBA" id="ARBA00022840"/>
    </source>
</evidence>
<proteinExistence type="inferred from homology"/>
<keyword evidence="11" id="KW-1185">Reference proteome</keyword>
<dbReference type="InterPro" id="IPR017871">
    <property type="entry name" value="ABC_transporter-like_CS"/>
</dbReference>
<dbReference type="EMBL" id="BOSM01000006">
    <property type="protein sequence ID" value="GIP59704.1"/>
    <property type="molecule type" value="Genomic_DNA"/>
</dbReference>